<dbReference type="STRING" id="414048.SAMN04489864_102207"/>
<accession>A0A1I2UJQ1</accession>
<keyword evidence="1" id="KW-0812">Transmembrane</keyword>
<dbReference type="Proteomes" id="UP000199666">
    <property type="component" value="Unassembled WGS sequence"/>
</dbReference>
<feature type="transmembrane region" description="Helical" evidence="1">
    <location>
        <begin position="39"/>
        <end position="63"/>
    </location>
</feature>
<dbReference type="AlphaFoldDB" id="A0A1I2UJQ1"/>
<sequence length="187" mass="21836">MQIYYKIMPNFLRLIIGFAFLGAAVALMVFSFWGWGILLVFLSILIFVTFFYNEHMLLAQWYLRKDNMEKAAQALARIKNFEKELYKPQYGYYSLLIGLIESRKAPMKSEKHFKQALSFGLQMSHNIALAKLSLAGIAIGKRNKREAQMYLTEAKKADKNKLLADQIKQIKDQMGMMDKQQQVRYTR</sequence>
<dbReference type="EMBL" id="FOPP01000002">
    <property type="protein sequence ID" value="SFG77392.1"/>
    <property type="molecule type" value="Genomic_DNA"/>
</dbReference>
<organism evidence="2 3">
    <name type="scientific">Pedobacter insulae</name>
    <dbReference type="NCBI Taxonomy" id="414048"/>
    <lineage>
        <taxon>Bacteria</taxon>
        <taxon>Pseudomonadati</taxon>
        <taxon>Bacteroidota</taxon>
        <taxon>Sphingobacteriia</taxon>
        <taxon>Sphingobacteriales</taxon>
        <taxon>Sphingobacteriaceae</taxon>
        <taxon>Pedobacter</taxon>
    </lineage>
</organism>
<protein>
    <recommendedName>
        <fullName evidence="4">DUF2892 domain-containing protein</fullName>
    </recommendedName>
</protein>
<evidence type="ECO:0008006" key="4">
    <source>
        <dbReference type="Google" id="ProtNLM"/>
    </source>
</evidence>
<feature type="transmembrane region" description="Helical" evidence="1">
    <location>
        <begin position="12"/>
        <end position="33"/>
    </location>
</feature>
<reference evidence="2 3" key="1">
    <citation type="submission" date="2016-10" db="EMBL/GenBank/DDBJ databases">
        <authorList>
            <person name="de Groot N.N."/>
        </authorList>
    </citation>
    <scope>NUCLEOTIDE SEQUENCE [LARGE SCALE GENOMIC DNA]</scope>
    <source>
        <strain evidence="2 3">DSM 18684</strain>
    </source>
</reference>
<proteinExistence type="predicted"/>
<keyword evidence="1" id="KW-1133">Transmembrane helix</keyword>
<evidence type="ECO:0000313" key="2">
    <source>
        <dbReference type="EMBL" id="SFG77392.1"/>
    </source>
</evidence>
<keyword evidence="1" id="KW-0472">Membrane</keyword>
<keyword evidence="3" id="KW-1185">Reference proteome</keyword>
<evidence type="ECO:0000313" key="3">
    <source>
        <dbReference type="Proteomes" id="UP000199666"/>
    </source>
</evidence>
<evidence type="ECO:0000256" key="1">
    <source>
        <dbReference type="SAM" id="Phobius"/>
    </source>
</evidence>
<gene>
    <name evidence="2" type="ORF">SAMN04489864_102207</name>
</gene>
<name>A0A1I2UJQ1_9SPHI</name>